<sequence length="331" mass="35249">SFACASTARVYVTNGAGDSIHVVDTRTNKVVQVIKGIEAAHGISFAADGSKVYVSNESTSTLDVFDRKSGTLIKKIELSAHPNNIAVSKDGARIFVAIARDPGAVDVIDAATLTRAKSIPVHGRLHNIYVTPDGKYLIAGSISKKLMTVIDLSTDSIAWEHQFDKGVRPMAIETNPDDSTKRIFVQLSDTDGFAVVDFAKREEAARITLPDLHAGIELDPGRAAAPSHGIGVSPDGKTLWVTSIPQNAIFAYSLADLTLAGRVALPELKLPGRTPGGAVPNWVTFAPDSKTVYISNAGLRSVTAVDTQAMKVRAVIPVGEVPKRMNTLVMR</sequence>
<dbReference type="InterPro" id="IPR051200">
    <property type="entry name" value="Host-pathogen_enzymatic-act"/>
</dbReference>
<dbReference type="Proteomes" id="UP000567293">
    <property type="component" value="Unassembled WGS sequence"/>
</dbReference>
<protein>
    <submittedName>
        <fullName evidence="1">Uncharacterized protein</fullName>
    </submittedName>
</protein>
<name>A0A7V8NWR3_9BACT</name>
<keyword evidence="2" id="KW-1185">Reference proteome</keyword>
<accession>A0A7V8NWR3</accession>
<evidence type="ECO:0000313" key="2">
    <source>
        <dbReference type="Proteomes" id="UP000567293"/>
    </source>
</evidence>
<reference evidence="1" key="1">
    <citation type="submission" date="2020-06" db="EMBL/GenBank/DDBJ databases">
        <title>Legume-microbial interactions unlock mineral nutrients during tropical forest succession.</title>
        <authorList>
            <person name="Epihov D.Z."/>
        </authorList>
    </citation>
    <scope>NUCLEOTIDE SEQUENCE [LARGE SCALE GENOMIC DNA]</scope>
    <source>
        <strain evidence="1">Pan2503</strain>
    </source>
</reference>
<dbReference type="PANTHER" id="PTHR47197:SF3">
    <property type="entry name" value="DIHYDRO-HEME D1 DEHYDROGENASE"/>
    <property type="match status" value="1"/>
</dbReference>
<dbReference type="Pfam" id="PF02239">
    <property type="entry name" value="Cytochrom_D1"/>
    <property type="match status" value="1"/>
</dbReference>
<dbReference type="EMBL" id="JACDQQ010002743">
    <property type="protein sequence ID" value="MBA0088910.1"/>
    <property type="molecule type" value="Genomic_DNA"/>
</dbReference>
<feature type="non-terminal residue" evidence="1">
    <location>
        <position position="1"/>
    </location>
</feature>
<dbReference type="InterPro" id="IPR015943">
    <property type="entry name" value="WD40/YVTN_repeat-like_dom_sf"/>
</dbReference>
<dbReference type="Gene3D" id="2.130.10.10">
    <property type="entry name" value="YVTN repeat-like/Quinoprotein amine dehydrogenase"/>
    <property type="match status" value="2"/>
</dbReference>
<dbReference type="PANTHER" id="PTHR47197">
    <property type="entry name" value="PROTEIN NIRF"/>
    <property type="match status" value="1"/>
</dbReference>
<dbReference type="AlphaFoldDB" id="A0A7V8NWR3"/>
<proteinExistence type="predicted"/>
<evidence type="ECO:0000313" key="1">
    <source>
        <dbReference type="EMBL" id="MBA0088910.1"/>
    </source>
</evidence>
<comment type="caution">
    <text evidence="1">The sequence shown here is derived from an EMBL/GenBank/DDBJ whole genome shotgun (WGS) entry which is preliminary data.</text>
</comment>
<gene>
    <name evidence="1" type="ORF">HRJ53_28310</name>
</gene>
<organism evidence="1 2">
    <name type="scientific">Candidatus Acidiferrum panamense</name>
    <dbReference type="NCBI Taxonomy" id="2741543"/>
    <lineage>
        <taxon>Bacteria</taxon>
        <taxon>Pseudomonadati</taxon>
        <taxon>Acidobacteriota</taxon>
        <taxon>Terriglobia</taxon>
        <taxon>Candidatus Acidiferrales</taxon>
        <taxon>Candidatus Acidiferrum</taxon>
    </lineage>
</organism>
<dbReference type="SUPFAM" id="SSF50974">
    <property type="entry name" value="Nitrous oxide reductase, N-terminal domain"/>
    <property type="match status" value="1"/>
</dbReference>
<dbReference type="InterPro" id="IPR011045">
    <property type="entry name" value="N2O_reductase_N"/>
</dbReference>